<evidence type="ECO:0008006" key="3">
    <source>
        <dbReference type="Google" id="ProtNLM"/>
    </source>
</evidence>
<gene>
    <name evidence="1" type="ORF">ElP_74320</name>
</gene>
<evidence type="ECO:0000313" key="1">
    <source>
        <dbReference type="EMBL" id="QDV39465.1"/>
    </source>
</evidence>
<accession>A0A518HF40</accession>
<dbReference type="AlphaFoldDB" id="A0A518HF40"/>
<protein>
    <recommendedName>
        <fullName evidence="3">Transposase</fullName>
    </recommendedName>
</protein>
<dbReference type="Proteomes" id="UP000317835">
    <property type="component" value="Plasmid pElP_2"/>
</dbReference>
<reference evidence="1 2" key="1">
    <citation type="submission" date="2019-02" db="EMBL/GenBank/DDBJ databases">
        <title>Deep-cultivation of Planctomycetes and their phenomic and genomic characterization uncovers novel biology.</title>
        <authorList>
            <person name="Wiegand S."/>
            <person name="Jogler M."/>
            <person name="Boedeker C."/>
            <person name="Pinto D."/>
            <person name="Vollmers J."/>
            <person name="Rivas-Marin E."/>
            <person name="Kohn T."/>
            <person name="Peeters S.H."/>
            <person name="Heuer A."/>
            <person name="Rast P."/>
            <person name="Oberbeckmann S."/>
            <person name="Bunk B."/>
            <person name="Jeske O."/>
            <person name="Meyerdierks A."/>
            <person name="Storesund J.E."/>
            <person name="Kallscheuer N."/>
            <person name="Luecker S."/>
            <person name="Lage O.M."/>
            <person name="Pohl T."/>
            <person name="Merkel B.J."/>
            <person name="Hornburger P."/>
            <person name="Mueller R.-W."/>
            <person name="Bruemmer F."/>
            <person name="Labrenz M."/>
            <person name="Spormann A.M."/>
            <person name="Op den Camp H."/>
            <person name="Overmann J."/>
            <person name="Amann R."/>
            <person name="Jetten M.S.M."/>
            <person name="Mascher T."/>
            <person name="Medema M.H."/>
            <person name="Devos D.P."/>
            <person name="Kaster A.-K."/>
            <person name="Ovreas L."/>
            <person name="Rohde M."/>
            <person name="Galperin M.Y."/>
            <person name="Jogler C."/>
        </authorList>
    </citation>
    <scope>NUCLEOTIDE SEQUENCE [LARGE SCALE GENOMIC DNA]</scope>
    <source>
        <strain evidence="1 2">ElP</strain>
        <plasmid evidence="2">pelp_2</plasmid>
    </source>
</reference>
<evidence type="ECO:0000313" key="2">
    <source>
        <dbReference type="Proteomes" id="UP000317835"/>
    </source>
</evidence>
<dbReference type="RefSeq" id="WP_231749923.1">
    <property type="nucleotide sequence ID" value="NZ_CP036428.1"/>
</dbReference>
<keyword evidence="1" id="KW-0614">Plasmid</keyword>
<proteinExistence type="predicted"/>
<dbReference type="EMBL" id="CP036428">
    <property type="protein sequence ID" value="QDV39465.1"/>
    <property type="molecule type" value="Genomic_DNA"/>
</dbReference>
<dbReference type="KEGG" id="tpla:ElP_74320"/>
<organism evidence="1 2">
    <name type="scientific">Tautonia plasticadhaerens</name>
    <dbReference type="NCBI Taxonomy" id="2527974"/>
    <lineage>
        <taxon>Bacteria</taxon>
        <taxon>Pseudomonadati</taxon>
        <taxon>Planctomycetota</taxon>
        <taxon>Planctomycetia</taxon>
        <taxon>Isosphaerales</taxon>
        <taxon>Isosphaeraceae</taxon>
        <taxon>Tautonia</taxon>
    </lineage>
</organism>
<name>A0A518HF40_9BACT</name>
<geneLocation type="plasmid" evidence="2">
    <name>pelp_2</name>
</geneLocation>
<sequence length="132" mass="14955">MARRTGKPRDPSRERAWRRTMAEHARSGLSIAAFCRREGLTPHSFRWWRQELARRDRQATTDGVDQVPGPSTDLVVRSAFLPVRVVQDAPEPVLERVPIEIVLPEGPTVRVNRGFDPPTLDAVLSVLEAHRC</sequence>
<dbReference type="NCBIfam" id="NF047593">
    <property type="entry name" value="IS66_ISAeme5_TnpA"/>
    <property type="match status" value="1"/>
</dbReference>
<keyword evidence="2" id="KW-1185">Reference proteome</keyword>